<name>A0ABV7FTC3_9ALTE</name>
<evidence type="ECO:0000313" key="1">
    <source>
        <dbReference type="EMBL" id="MFC3122420.1"/>
    </source>
</evidence>
<evidence type="ECO:0000313" key="2">
    <source>
        <dbReference type="Proteomes" id="UP001595478"/>
    </source>
</evidence>
<reference evidence="2" key="1">
    <citation type="journal article" date="2019" name="Int. J. Syst. Evol. Microbiol.">
        <title>The Global Catalogue of Microorganisms (GCM) 10K type strain sequencing project: providing services to taxonomists for standard genome sequencing and annotation.</title>
        <authorList>
            <consortium name="The Broad Institute Genomics Platform"/>
            <consortium name="The Broad Institute Genome Sequencing Center for Infectious Disease"/>
            <person name="Wu L."/>
            <person name="Ma J."/>
        </authorList>
    </citation>
    <scope>NUCLEOTIDE SEQUENCE [LARGE SCALE GENOMIC DNA]</scope>
    <source>
        <strain evidence="2">KCTC 52473</strain>
    </source>
</reference>
<organism evidence="1 2">
    <name type="scientific">Agaribacter flavus</name>
    <dbReference type="NCBI Taxonomy" id="1902781"/>
    <lineage>
        <taxon>Bacteria</taxon>
        <taxon>Pseudomonadati</taxon>
        <taxon>Pseudomonadota</taxon>
        <taxon>Gammaproteobacteria</taxon>
        <taxon>Alteromonadales</taxon>
        <taxon>Alteromonadaceae</taxon>
        <taxon>Agaribacter</taxon>
    </lineage>
</organism>
<dbReference type="RefSeq" id="WP_376920548.1">
    <property type="nucleotide sequence ID" value="NZ_JBHRSW010000021.1"/>
</dbReference>
<gene>
    <name evidence="1" type="ORF">ACFOHL_12385</name>
</gene>
<comment type="caution">
    <text evidence="1">The sequence shown here is derived from an EMBL/GenBank/DDBJ whole genome shotgun (WGS) entry which is preliminary data.</text>
</comment>
<dbReference type="Proteomes" id="UP001595478">
    <property type="component" value="Unassembled WGS sequence"/>
</dbReference>
<accession>A0ABV7FTC3</accession>
<sequence>MSVSSLVYIAHGEKVIPGAKTVDIGNDTQHLPQHYITYHHNLKSVEEILSKISFSDEILLFSGINDNGLYIQVGVIGEENYQLGNHEYPPKIVYGRKWRIDSDTPSSEIIQTTMLAIKKVREHEVRELFTWTDNRLAIKSAPLSCHQDINMLKKAASIEPTALPSEQNTELDTQVRKRIRPLRFLGRKILIHNVVTIDSTRFLFEFIIEKQPLTTNSNDEQFKEYSTFEASLVLDQNNISSLEYMLLDTLIAHSDRYVEENFVFDSFRRFSRAHSFTWIAEQSRKSRPYKKHLANEKFKATFEKTNYKTDQIRKPDLGEGLLAELNVKKLSAHPNITGHLPKGYKKNLVKSA</sequence>
<protein>
    <submittedName>
        <fullName evidence="1">Uncharacterized protein</fullName>
    </submittedName>
</protein>
<keyword evidence="2" id="KW-1185">Reference proteome</keyword>
<proteinExistence type="predicted"/>
<dbReference type="EMBL" id="JBHRSW010000021">
    <property type="protein sequence ID" value="MFC3122420.1"/>
    <property type="molecule type" value="Genomic_DNA"/>
</dbReference>